<evidence type="ECO:0000313" key="3">
    <source>
        <dbReference type="Proteomes" id="UP000321424"/>
    </source>
</evidence>
<dbReference type="EMBL" id="BJXA01000046">
    <property type="protein sequence ID" value="GEM41174.1"/>
    <property type="molecule type" value="Genomic_DNA"/>
</dbReference>
<keyword evidence="3" id="KW-1185">Reference proteome</keyword>
<dbReference type="RefSeq" id="WP_147137655.1">
    <property type="nucleotide sequence ID" value="NZ_BJXA01000046.1"/>
</dbReference>
<evidence type="ECO:0000313" key="2">
    <source>
        <dbReference type="EMBL" id="GEM41174.1"/>
    </source>
</evidence>
<reference evidence="2 3" key="1">
    <citation type="submission" date="2019-07" db="EMBL/GenBank/DDBJ databases">
        <title>Whole genome shotgun sequence of Nocardia ninae NBRC 108245.</title>
        <authorList>
            <person name="Hosoyama A."/>
            <person name="Uohara A."/>
            <person name="Ohji S."/>
            <person name="Ichikawa N."/>
        </authorList>
    </citation>
    <scope>NUCLEOTIDE SEQUENCE [LARGE SCALE GENOMIC DNA]</scope>
    <source>
        <strain evidence="2 3">NBRC 108245</strain>
    </source>
</reference>
<feature type="region of interest" description="Disordered" evidence="1">
    <location>
        <begin position="32"/>
        <end position="106"/>
    </location>
</feature>
<protein>
    <submittedName>
        <fullName evidence="2">Uncharacterized protein</fullName>
    </submittedName>
</protein>
<accession>A0A511MKL5</accession>
<proteinExistence type="predicted"/>
<name>A0A511MKL5_9NOCA</name>
<dbReference type="AlphaFoldDB" id="A0A511MKL5"/>
<organism evidence="2 3">
    <name type="scientific">Nocardia ninae NBRC 108245</name>
    <dbReference type="NCBI Taxonomy" id="1210091"/>
    <lineage>
        <taxon>Bacteria</taxon>
        <taxon>Bacillati</taxon>
        <taxon>Actinomycetota</taxon>
        <taxon>Actinomycetes</taxon>
        <taxon>Mycobacteriales</taxon>
        <taxon>Nocardiaceae</taxon>
        <taxon>Nocardia</taxon>
    </lineage>
</organism>
<comment type="caution">
    <text evidence="2">The sequence shown here is derived from an EMBL/GenBank/DDBJ whole genome shotgun (WGS) entry which is preliminary data.</text>
</comment>
<dbReference type="Proteomes" id="UP000321424">
    <property type="component" value="Unassembled WGS sequence"/>
</dbReference>
<feature type="compositionally biased region" description="Polar residues" evidence="1">
    <location>
        <begin position="45"/>
        <end position="57"/>
    </location>
</feature>
<sequence>MGKHRAPRKSDVPMRLAMVSTAALLTALISADRDGPAGVGPTANRDISTPGQSSSTFAAPPTDQPDIAPDSVVDEPLPESTPRPRPRIATRTPPRSTPPLDDSEPHDLSAVTAAWVSGTLQGYEWLAHIEQCILAHMKSTLAQRSV</sequence>
<gene>
    <name evidence="2" type="ORF">NN4_56930</name>
</gene>
<evidence type="ECO:0000256" key="1">
    <source>
        <dbReference type="SAM" id="MobiDB-lite"/>
    </source>
</evidence>
<dbReference type="OrthoDB" id="4571448at2"/>